<evidence type="ECO:0000313" key="2">
    <source>
        <dbReference type="EMBL" id="EJK58894.1"/>
    </source>
</evidence>
<feature type="compositionally biased region" description="Basic and acidic residues" evidence="1">
    <location>
        <begin position="325"/>
        <end position="352"/>
    </location>
</feature>
<comment type="caution">
    <text evidence="2">The sequence shown here is derived from an EMBL/GenBank/DDBJ whole genome shotgun (WGS) entry which is preliminary data.</text>
</comment>
<gene>
    <name evidence="2" type="ORF">THAOC_20948</name>
</gene>
<proteinExistence type="predicted"/>
<feature type="compositionally biased region" description="Polar residues" evidence="1">
    <location>
        <begin position="281"/>
        <end position="306"/>
    </location>
</feature>
<evidence type="ECO:0000256" key="1">
    <source>
        <dbReference type="SAM" id="MobiDB-lite"/>
    </source>
</evidence>
<feature type="region of interest" description="Disordered" evidence="1">
    <location>
        <begin position="255"/>
        <end position="359"/>
    </location>
</feature>
<dbReference type="Proteomes" id="UP000266841">
    <property type="component" value="Unassembled WGS sequence"/>
</dbReference>
<sequence length="460" mass="50161">MADPSTMKLGNTFSYDYGIFSGGHPIRPVFSTPWSNSDFLVVCVPCIFPKAVQDAIRARVNRLKSIFQQCDGRSDYYDIIGNNQEASSALLAILEDIISFKQSGVIANTEPGVPNDTNLQNCQYDKIKLPNQSRTLLLPGVPLKDVMCVGPRCAVLYREAGSGASDVMSRSFTTDDSPSGVLTTMRRVFSDAGDNGFEAASQSFSQRLPNLGRPPDILCAPPSLDDMLKDPSRVNVVAKSGLHLVLPYLQQQQPQQQAAGGMPTGAFGSLSGNQAGAAHSSGMSSYHSNPTTHSSAMSSYHSNPNGGSHLLPLPYMQQPAGKSGRVRESVRQRSPRDPFNDHLRNAGKKSERPQPNLLESPVVLLQDLAPPEDGPREPENISQSMPLSLRRGLRTAWLLPQKGLACDGRQQQGIARFRHVGPRRESADLDETEKALLNFTGHFSKAPSKKRRRDIIVIDD</sequence>
<dbReference type="AlphaFoldDB" id="K0S255"/>
<organism evidence="2 3">
    <name type="scientific">Thalassiosira oceanica</name>
    <name type="common">Marine diatom</name>
    <dbReference type="NCBI Taxonomy" id="159749"/>
    <lineage>
        <taxon>Eukaryota</taxon>
        <taxon>Sar</taxon>
        <taxon>Stramenopiles</taxon>
        <taxon>Ochrophyta</taxon>
        <taxon>Bacillariophyta</taxon>
        <taxon>Coscinodiscophyceae</taxon>
        <taxon>Thalassiosirophycidae</taxon>
        <taxon>Thalassiosirales</taxon>
        <taxon>Thalassiosiraceae</taxon>
        <taxon>Thalassiosira</taxon>
    </lineage>
</organism>
<protein>
    <submittedName>
        <fullName evidence="2">Uncharacterized protein</fullName>
    </submittedName>
</protein>
<name>K0S255_THAOC</name>
<reference evidence="2 3" key="1">
    <citation type="journal article" date="2012" name="Genome Biol.">
        <title>Genome and low-iron response of an oceanic diatom adapted to chronic iron limitation.</title>
        <authorList>
            <person name="Lommer M."/>
            <person name="Specht M."/>
            <person name="Roy A.S."/>
            <person name="Kraemer L."/>
            <person name="Andreson R."/>
            <person name="Gutowska M.A."/>
            <person name="Wolf J."/>
            <person name="Bergner S.V."/>
            <person name="Schilhabel M.B."/>
            <person name="Klostermeier U.C."/>
            <person name="Beiko R.G."/>
            <person name="Rosenstiel P."/>
            <person name="Hippler M."/>
            <person name="Laroche J."/>
        </authorList>
    </citation>
    <scope>NUCLEOTIDE SEQUENCE [LARGE SCALE GENOMIC DNA]</scope>
    <source>
        <strain evidence="2 3">CCMP1005</strain>
    </source>
</reference>
<dbReference type="EMBL" id="AGNL01024032">
    <property type="protein sequence ID" value="EJK58894.1"/>
    <property type="molecule type" value="Genomic_DNA"/>
</dbReference>
<accession>K0S255</accession>
<keyword evidence="3" id="KW-1185">Reference proteome</keyword>
<evidence type="ECO:0000313" key="3">
    <source>
        <dbReference type="Proteomes" id="UP000266841"/>
    </source>
</evidence>